<name>A0ABY5DHZ4_9ACTN</name>
<dbReference type="RefSeq" id="WP_254421536.1">
    <property type="nucleotide sequence ID" value="NZ_CP099837.1"/>
</dbReference>
<dbReference type="InterPro" id="IPR028082">
    <property type="entry name" value="Peripla_BP_I"/>
</dbReference>
<reference evidence="6" key="1">
    <citation type="submission" date="2022-06" db="EMBL/GenBank/DDBJ databases">
        <authorList>
            <person name="Ping M."/>
        </authorList>
    </citation>
    <scope>NUCLEOTIDE SEQUENCE</scope>
    <source>
        <strain evidence="6">JCM11759T</strain>
    </source>
</reference>
<keyword evidence="3" id="KW-0804">Transcription</keyword>
<evidence type="ECO:0000313" key="7">
    <source>
        <dbReference type="Proteomes" id="UP001055940"/>
    </source>
</evidence>
<dbReference type="CDD" id="cd06267">
    <property type="entry name" value="PBP1_LacI_sugar_binding-like"/>
    <property type="match status" value="1"/>
</dbReference>
<proteinExistence type="predicted"/>
<keyword evidence="7" id="KW-1185">Reference proteome</keyword>
<accession>A0ABY5DHZ4</accession>
<evidence type="ECO:0000256" key="1">
    <source>
        <dbReference type="ARBA" id="ARBA00023015"/>
    </source>
</evidence>
<keyword evidence="1" id="KW-0805">Transcription regulation</keyword>
<keyword evidence="2" id="KW-0238">DNA-binding</keyword>
<feature type="region of interest" description="Disordered" evidence="4">
    <location>
        <begin position="69"/>
        <end position="118"/>
    </location>
</feature>
<evidence type="ECO:0000259" key="5">
    <source>
        <dbReference type="Pfam" id="PF13377"/>
    </source>
</evidence>
<dbReference type="Gene3D" id="3.40.50.2300">
    <property type="match status" value="2"/>
</dbReference>
<protein>
    <submittedName>
        <fullName evidence="6">Substrate-binding domain-containing protein</fullName>
    </submittedName>
</protein>
<organism evidence="6 7">
    <name type="scientific">Nocardiopsis exhalans</name>
    <dbReference type="NCBI Taxonomy" id="163604"/>
    <lineage>
        <taxon>Bacteria</taxon>
        <taxon>Bacillati</taxon>
        <taxon>Actinomycetota</taxon>
        <taxon>Actinomycetes</taxon>
        <taxon>Streptosporangiales</taxon>
        <taxon>Nocardiopsidaceae</taxon>
        <taxon>Nocardiopsis</taxon>
    </lineage>
</organism>
<dbReference type="EMBL" id="CP099837">
    <property type="protein sequence ID" value="USY22781.1"/>
    <property type="molecule type" value="Genomic_DNA"/>
</dbReference>
<dbReference type="PANTHER" id="PTHR30146:SF153">
    <property type="entry name" value="LACTOSE OPERON REPRESSOR"/>
    <property type="match status" value="1"/>
</dbReference>
<evidence type="ECO:0000313" key="6">
    <source>
        <dbReference type="EMBL" id="USY22781.1"/>
    </source>
</evidence>
<dbReference type="InterPro" id="IPR046335">
    <property type="entry name" value="LacI/GalR-like_sensor"/>
</dbReference>
<dbReference type="PANTHER" id="PTHR30146">
    <property type="entry name" value="LACI-RELATED TRANSCRIPTIONAL REPRESSOR"/>
    <property type="match status" value="1"/>
</dbReference>
<evidence type="ECO:0000256" key="2">
    <source>
        <dbReference type="ARBA" id="ARBA00023125"/>
    </source>
</evidence>
<dbReference type="Proteomes" id="UP001055940">
    <property type="component" value="Chromosome"/>
</dbReference>
<gene>
    <name evidence="6" type="ORF">NE857_14885</name>
</gene>
<dbReference type="SUPFAM" id="SSF53822">
    <property type="entry name" value="Periplasmic binding protein-like I"/>
    <property type="match status" value="1"/>
</dbReference>
<evidence type="ECO:0000256" key="3">
    <source>
        <dbReference type="ARBA" id="ARBA00023163"/>
    </source>
</evidence>
<sequence length="399" mass="42258">MRPTSDPLIRAYGNSLSPAPVWDAPENAENGGSGFSVVSGGENTALAMGFLEWFSTHEASLEAQVAGGNFPAQTAGPRLPGPGDRLLRRPAGQPGARRRAAPGVRRQPGRPGDGRGRSDQIAMLVNGIHDDYFSPTASGVLRAAEAADRMVTMDSSNNSVQQAVRVVSSLRAQRPRAIILAGGRSVTATVWEERLVEELRAYDAEGGRVAAISEEGLPFDTVALDNQRAGSDLVDALADLGYREFAVLAGPPEASTAHDRVLGFRAALERRGLQLGEDRVLHCVFDRDGGYAAAGEFLRRLSPAQAVLAISDTVAVGAMARFREAGLSLPRDLAVAGIDDVPALRDVEPALTTVRLPWGEVGRIALDLATNPSEEGPRVVRRHGHVVLRRSTPPLTGVG</sequence>
<feature type="domain" description="Transcriptional regulator LacI/GalR-like sensor" evidence="5">
    <location>
        <begin position="234"/>
        <end position="392"/>
    </location>
</feature>
<evidence type="ECO:0000256" key="4">
    <source>
        <dbReference type="SAM" id="MobiDB-lite"/>
    </source>
</evidence>
<dbReference type="Pfam" id="PF13377">
    <property type="entry name" value="Peripla_BP_3"/>
    <property type="match status" value="1"/>
</dbReference>
<feature type="compositionally biased region" description="Low complexity" evidence="4">
    <location>
        <begin position="75"/>
        <end position="110"/>
    </location>
</feature>